<dbReference type="GO" id="GO:0016020">
    <property type="term" value="C:membrane"/>
    <property type="evidence" value="ECO:0007669"/>
    <property type="project" value="UniProtKB-SubCell"/>
</dbReference>
<evidence type="ECO:0000256" key="3">
    <source>
        <dbReference type="ARBA" id="ARBA00022679"/>
    </source>
</evidence>
<keyword evidence="7 10" id="KW-0472">Membrane</keyword>
<feature type="region of interest" description="Disordered" evidence="9">
    <location>
        <begin position="190"/>
        <end position="233"/>
    </location>
</feature>
<keyword evidence="4 10" id="KW-0812">Transmembrane</keyword>
<evidence type="ECO:0000256" key="4">
    <source>
        <dbReference type="ARBA" id="ARBA00022692"/>
    </source>
</evidence>
<keyword evidence="5" id="KW-0418">Kinase</keyword>
<feature type="region of interest" description="Disordered" evidence="9">
    <location>
        <begin position="270"/>
        <end position="357"/>
    </location>
</feature>
<dbReference type="GO" id="GO:0071944">
    <property type="term" value="C:cell periphery"/>
    <property type="evidence" value="ECO:0007669"/>
    <property type="project" value="UniProtKB-ARBA"/>
</dbReference>
<evidence type="ECO:0000256" key="6">
    <source>
        <dbReference type="ARBA" id="ARBA00022989"/>
    </source>
</evidence>
<dbReference type="Gene3D" id="6.10.250.2930">
    <property type="match status" value="1"/>
</dbReference>
<evidence type="ECO:0000313" key="13">
    <source>
        <dbReference type="Proteomes" id="UP000693942"/>
    </source>
</evidence>
<evidence type="ECO:0000256" key="10">
    <source>
        <dbReference type="SAM" id="Phobius"/>
    </source>
</evidence>
<protein>
    <recommendedName>
        <fullName evidence="2">receptor protein-tyrosine kinase</fullName>
        <ecNumber evidence="2">2.7.10.1</ecNumber>
    </recommendedName>
</protein>
<organism evidence="12 13">
    <name type="scientific">Fusarium oxysporum f. sp. raphani</name>
    <dbReference type="NCBI Taxonomy" id="96318"/>
    <lineage>
        <taxon>Eukaryota</taxon>
        <taxon>Fungi</taxon>
        <taxon>Dikarya</taxon>
        <taxon>Ascomycota</taxon>
        <taxon>Pezizomycotina</taxon>
        <taxon>Sordariomycetes</taxon>
        <taxon>Hypocreomycetidae</taxon>
        <taxon>Hypocreales</taxon>
        <taxon>Nectriaceae</taxon>
        <taxon>Fusarium</taxon>
        <taxon>Fusarium oxysporum species complex</taxon>
    </lineage>
</organism>
<evidence type="ECO:0000256" key="1">
    <source>
        <dbReference type="ARBA" id="ARBA00004167"/>
    </source>
</evidence>
<comment type="caution">
    <text evidence="12">The sequence shown here is derived from an EMBL/GenBank/DDBJ whole genome shotgun (WGS) entry which is preliminary data.</text>
</comment>
<dbReference type="PANTHER" id="PTHR15549">
    <property type="entry name" value="PAIRED IMMUNOGLOBULIN-LIKE TYPE 2 RECEPTOR"/>
    <property type="match status" value="1"/>
</dbReference>
<feature type="signal peptide" evidence="11">
    <location>
        <begin position="1"/>
        <end position="23"/>
    </location>
</feature>
<dbReference type="AlphaFoldDB" id="A0A8J5PII5"/>
<keyword evidence="6 10" id="KW-1133">Transmembrane helix</keyword>
<accession>A0A8J5PII5</accession>
<feature type="transmembrane region" description="Helical" evidence="10">
    <location>
        <begin position="236"/>
        <end position="260"/>
    </location>
</feature>
<dbReference type="GO" id="GO:0004714">
    <property type="term" value="F:transmembrane receptor protein tyrosine kinase activity"/>
    <property type="evidence" value="ECO:0007669"/>
    <property type="project" value="UniProtKB-EC"/>
</dbReference>
<evidence type="ECO:0000256" key="9">
    <source>
        <dbReference type="SAM" id="MobiDB-lite"/>
    </source>
</evidence>
<evidence type="ECO:0000256" key="7">
    <source>
        <dbReference type="ARBA" id="ARBA00023136"/>
    </source>
</evidence>
<feature type="compositionally biased region" description="Pro residues" evidence="9">
    <location>
        <begin position="315"/>
        <end position="331"/>
    </location>
</feature>
<evidence type="ECO:0000256" key="8">
    <source>
        <dbReference type="ARBA" id="ARBA00023137"/>
    </source>
</evidence>
<evidence type="ECO:0000256" key="5">
    <source>
        <dbReference type="ARBA" id="ARBA00022777"/>
    </source>
</evidence>
<dbReference type="EC" id="2.7.10.1" evidence="2"/>
<keyword evidence="3" id="KW-0808">Transferase</keyword>
<feature type="compositionally biased region" description="Low complexity" evidence="9">
    <location>
        <begin position="190"/>
        <end position="213"/>
    </location>
</feature>
<dbReference type="PANTHER" id="PTHR15549:SF26">
    <property type="entry name" value="AXIAL BUDDING PATTERN PROTEIN 2-RELATED"/>
    <property type="match status" value="1"/>
</dbReference>
<dbReference type="InterPro" id="IPR044912">
    <property type="entry name" value="Egfr_JX_dom"/>
</dbReference>
<evidence type="ECO:0000256" key="2">
    <source>
        <dbReference type="ARBA" id="ARBA00011902"/>
    </source>
</evidence>
<proteinExistence type="predicted"/>
<keyword evidence="8" id="KW-0829">Tyrosine-protein kinase</keyword>
<reference evidence="12" key="1">
    <citation type="submission" date="2021-04" db="EMBL/GenBank/DDBJ databases">
        <title>First draft genome resource for Brassicaceae pathogens Fusarium oxysporum f. sp. raphani and Fusarium oxysporum f. sp. rapae.</title>
        <authorList>
            <person name="Asai S."/>
        </authorList>
    </citation>
    <scope>NUCLEOTIDE SEQUENCE</scope>
    <source>
        <strain evidence="12">Tf1262</strain>
    </source>
</reference>
<evidence type="ECO:0000256" key="11">
    <source>
        <dbReference type="SAM" id="SignalP"/>
    </source>
</evidence>
<dbReference type="EMBL" id="JAELUR010000014">
    <property type="protein sequence ID" value="KAG7423926.1"/>
    <property type="molecule type" value="Genomic_DNA"/>
</dbReference>
<keyword evidence="11" id="KW-0732">Signal</keyword>
<sequence length="357" mass="38488">MGSSMRWLAVAALVSFSLGKTSALEFDLPPSAPEPTSPARLRAIRHVYARADATTETLSITVAPDNTCGFYTPNTSFFFTCTGGVKCMYENDKYNVAFCGERDFKTACMNSVDALNPDKCDVDCRRNTNIQKCTADTKTECYTIYFPNNIEKYPCHTQSGFSSMNFPDGVSDFEQSTLGVDVFPALATTEASSTEESTTEASSKSTTAASTTTVTGAPQNDDGEENKDNGGSSTPVGAIAGGVVGGVAILVAVGLIIFFIRRRDNKKKAAAAQPLMSDQAHTQPQMPYGMAPQQQQQQQQQQQHMHPYQEWHTGSPPPQGWQHSPSPPIPGAPVLVEAPDSNTAQIHEMGDGTVKYK</sequence>
<feature type="chain" id="PRO_5035153923" description="receptor protein-tyrosine kinase" evidence="11">
    <location>
        <begin position="24"/>
        <end position="357"/>
    </location>
</feature>
<evidence type="ECO:0000313" key="12">
    <source>
        <dbReference type="EMBL" id="KAG7423926.1"/>
    </source>
</evidence>
<name>A0A8J5PII5_FUSOX</name>
<feature type="compositionally biased region" description="Low complexity" evidence="9">
    <location>
        <begin position="293"/>
        <end position="303"/>
    </location>
</feature>
<dbReference type="InterPro" id="IPR051694">
    <property type="entry name" value="Immunoregulatory_rcpt-like"/>
</dbReference>
<gene>
    <name evidence="12" type="ORF">Forpi1262_v014854</name>
</gene>
<dbReference type="Proteomes" id="UP000693942">
    <property type="component" value="Unassembled WGS sequence"/>
</dbReference>
<comment type="subcellular location">
    <subcellularLocation>
        <location evidence="1">Membrane</location>
        <topology evidence="1">Single-pass membrane protein</topology>
    </subcellularLocation>
</comment>